<evidence type="ECO:0000313" key="2">
    <source>
        <dbReference type="EMBL" id="ALJ27959.1"/>
    </source>
</evidence>
<gene>
    <name evidence="2" type="ORF">AOT14_15680</name>
</gene>
<dbReference type="EMBL" id="CP012900">
    <property type="protein sequence ID" value="ALJ27959.1"/>
    <property type="molecule type" value="Genomic_DNA"/>
</dbReference>
<feature type="signal peptide" evidence="1">
    <location>
        <begin position="1"/>
        <end position="17"/>
    </location>
</feature>
<keyword evidence="1" id="KW-0732">Signal</keyword>
<evidence type="ECO:0008006" key="4">
    <source>
        <dbReference type="Google" id="ProtNLM"/>
    </source>
</evidence>
<proteinExistence type="predicted"/>
<evidence type="ECO:0000256" key="1">
    <source>
        <dbReference type="SAM" id="SignalP"/>
    </source>
</evidence>
<dbReference type="InterPro" id="IPR012467">
    <property type="entry name" value="DUF1684"/>
</dbReference>
<dbReference type="OrthoDB" id="5493262at2"/>
<accession>A0A0S1AYS4</accession>
<name>A0A0S1AYS4_9GAMM</name>
<evidence type="ECO:0000313" key="3">
    <source>
        <dbReference type="Proteomes" id="UP000061010"/>
    </source>
</evidence>
<sequence precursor="true">MKRWAGMALLLAAMATAGCGGGDRPAPGPDAPRFDPAFLMNNDIWREQRQAELLQPDGWTSLIGLHWLELKAHYIGSGSTSGIRLAMGPPRLGMVVHEAGRYWFMPERGVAVQVDGKPVKGRIPFHADDEPSPTMITFDGGKGTLSLIHRGPRHALRVRHADAPARAHFGHLEYWPADASWRITARFVPHDAGKTLPVVDITGLTTEQANAGAIEFERDGRTWRLEALGEPGRPLFVIFADRTSGHGSYAAGRYIDLDTPDDKSQVVIDFNRAYNPPCAFTPFATCPLPPPENRLDLPVEAGEKTYVKPAQEDAT</sequence>
<dbReference type="Proteomes" id="UP000061010">
    <property type="component" value="Chromosome"/>
</dbReference>
<dbReference type="PROSITE" id="PS51257">
    <property type="entry name" value="PROKAR_LIPOPROTEIN"/>
    <property type="match status" value="1"/>
</dbReference>
<dbReference type="PATRIC" id="fig|128780.6.peg.1573"/>
<dbReference type="PANTHER" id="PTHR41913">
    <property type="entry name" value="DUF1684 DOMAIN-CONTAINING PROTEIN"/>
    <property type="match status" value="1"/>
</dbReference>
<dbReference type="Pfam" id="PF07920">
    <property type="entry name" value="DUF1684"/>
    <property type="match status" value="1"/>
</dbReference>
<feature type="chain" id="PRO_5006588382" description="DUF1684 domain-containing protein" evidence="1">
    <location>
        <begin position="18"/>
        <end position="315"/>
    </location>
</feature>
<dbReference type="AlphaFoldDB" id="A0A0S1AYS4"/>
<reference evidence="2 3" key="1">
    <citation type="journal article" date="2015" name="Genome Announc.">
        <title>Complete Genome Sequencing of Stenotrophomonas acidaminiphila ZAC14D2_NAIMI4_2, a Multidrug-Resistant Strain Isolated from Sediments of a Polluted River in Mexico, Uncovers New Antibiotic Resistance Genes and a Novel Class-II Lasso Peptide Biosynthesis Gene Cluster.</title>
        <authorList>
            <person name="Vinuesa P."/>
            <person name="Ochoa-Sanchez L.E."/>
        </authorList>
    </citation>
    <scope>NUCLEOTIDE SEQUENCE [LARGE SCALE GENOMIC DNA]</scope>
    <source>
        <strain evidence="2 3">ZAC14D2_NAIMI4_2</strain>
    </source>
</reference>
<keyword evidence="3" id="KW-1185">Reference proteome</keyword>
<dbReference type="KEGG" id="sacz:AOT14_15680"/>
<dbReference type="PANTHER" id="PTHR41913:SF1">
    <property type="entry name" value="DUF1684 DOMAIN-CONTAINING PROTEIN"/>
    <property type="match status" value="1"/>
</dbReference>
<protein>
    <recommendedName>
        <fullName evidence="4">DUF1684 domain-containing protein</fullName>
    </recommendedName>
</protein>
<organism evidence="2 3">
    <name type="scientific">Stenotrophomonas acidaminiphila</name>
    <dbReference type="NCBI Taxonomy" id="128780"/>
    <lineage>
        <taxon>Bacteria</taxon>
        <taxon>Pseudomonadati</taxon>
        <taxon>Pseudomonadota</taxon>
        <taxon>Gammaproteobacteria</taxon>
        <taxon>Lysobacterales</taxon>
        <taxon>Lysobacteraceae</taxon>
        <taxon>Stenotrophomonas</taxon>
    </lineage>
</organism>